<dbReference type="Proteomes" id="UP000682733">
    <property type="component" value="Unassembled WGS sequence"/>
</dbReference>
<evidence type="ECO:0000256" key="1">
    <source>
        <dbReference type="ARBA" id="ARBA00004613"/>
    </source>
</evidence>
<feature type="non-terminal residue" evidence="6">
    <location>
        <position position="187"/>
    </location>
</feature>
<comment type="subcellular location">
    <subcellularLocation>
        <location evidence="1">Secreted</location>
    </subcellularLocation>
</comment>
<evidence type="ECO:0000313" key="6">
    <source>
        <dbReference type="EMBL" id="CAF4461885.1"/>
    </source>
</evidence>
<protein>
    <recommendedName>
        <fullName evidence="4">DUF1565 domain-containing protein</fullName>
    </recommendedName>
</protein>
<dbReference type="Pfam" id="PF07602">
    <property type="entry name" value="DUF1565"/>
    <property type="match status" value="1"/>
</dbReference>
<dbReference type="PANTHER" id="PTHR40088">
    <property type="entry name" value="PECTATE LYASE (EUROFUNG)"/>
    <property type="match status" value="1"/>
</dbReference>
<dbReference type="AlphaFoldDB" id="A0A8S2WV04"/>
<dbReference type="Proteomes" id="UP000677228">
    <property type="component" value="Unassembled WGS sequence"/>
</dbReference>
<dbReference type="InterPro" id="IPR012334">
    <property type="entry name" value="Pectin_lyas_fold"/>
</dbReference>
<dbReference type="PANTHER" id="PTHR40088:SF2">
    <property type="entry name" value="SECRETED SUGAR HYDROLASE"/>
    <property type="match status" value="1"/>
</dbReference>
<dbReference type="InterPro" id="IPR011050">
    <property type="entry name" value="Pectin_lyase_fold/virulence"/>
</dbReference>
<sequence length="187" mass="19934">SHLCLVSIASYSSNLHFLPVGSVVDGKTYYVSKSGNDKNSGLTESHPFKTIQHAANVVVAGSVVNVKAGEYDETVVIHIQGNSKDGYITFQNYKQDKVIITGKSAKTPAPDGSLCIIYLQNKSYIKIIGFEIKTLKATDGSGIRINGAGSHIEIRSNKIHDIRGGGKSGGAMGITVYNTNAKMSLSQ</sequence>
<reference evidence="6" key="1">
    <citation type="submission" date="2021-02" db="EMBL/GenBank/DDBJ databases">
        <authorList>
            <person name="Nowell W R."/>
        </authorList>
    </citation>
    <scope>NUCLEOTIDE SEQUENCE</scope>
</reference>
<keyword evidence="3" id="KW-0732">Signal</keyword>
<comment type="caution">
    <text evidence="6">The sequence shown here is derived from an EMBL/GenBank/DDBJ whole genome shotgun (WGS) entry which is preliminary data.</text>
</comment>
<keyword evidence="2" id="KW-0964">Secreted</keyword>
<name>A0A8S2WV04_9BILA</name>
<dbReference type="SUPFAM" id="SSF51126">
    <property type="entry name" value="Pectin lyase-like"/>
    <property type="match status" value="1"/>
</dbReference>
<evidence type="ECO:0000313" key="5">
    <source>
        <dbReference type="EMBL" id="CAF1633389.1"/>
    </source>
</evidence>
<gene>
    <name evidence="5" type="ORF">OVA965_LOCUS43864</name>
    <name evidence="6" type="ORF">TMI583_LOCUS46296</name>
</gene>
<evidence type="ECO:0000259" key="4">
    <source>
        <dbReference type="Pfam" id="PF07602"/>
    </source>
</evidence>
<organism evidence="6 7">
    <name type="scientific">Didymodactylos carnosus</name>
    <dbReference type="NCBI Taxonomy" id="1234261"/>
    <lineage>
        <taxon>Eukaryota</taxon>
        <taxon>Metazoa</taxon>
        <taxon>Spiralia</taxon>
        <taxon>Gnathifera</taxon>
        <taxon>Rotifera</taxon>
        <taxon>Eurotatoria</taxon>
        <taxon>Bdelloidea</taxon>
        <taxon>Philodinida</taxon>
        <taxon>Philodinidae</taxon>
        <taxon>Didymodactylos</taxon>
    </lineage>
</organism>
<accession>A0A8S2WV04</accession>
<dbReference type="GO" id="GO:0016837">
    <property type="term" value="F:carbon-oxygen lyase activity, acting on polysaccharides"/>
    <property type="evidence" value="ECO:0007669"/>
    <property type="project" value="TreeGrafter"/>
</dbReference>
<dbReference type="GO" id="GO:0005576">
    <property type="term" value="C:extracellular region"/>
    <property type="evidence" value="ECO:0007669"/>
    <property type="project" value="UniProtKB-SubCell"/>
</dbReference>
<dbReference type="EMBL" id="CAJOBA010085607">
    <property type="protein sequence ID" value="CAF4461885.1"/>
    <property type="molecule type" value="Genomic_DNA"/>
</dbReference>
<evidence type="ECO:0000256" key="3">
    <source>
        <dbReference type="ARBA" id="ARBA00022729"/>
    </source>
</evidence>
<dbReference type="InterPro" id="IPR011459">
    <property type="entry name" value="DUF1565"/>
</dbReference>
<evidence type="ECO:0000256" key="2">
    <source>
        <dbReference type="ARBA" id="ARBA00022525"/>
    </source>
</evidence>
<dbReference type="Gene3D" id="2.160.20.10">
    <property type="entry name" value="Single-stranded right-handed beta-helix, Pectin lyase-like"/>
    <property type="match status" value="1"/>
</dbReference>
<proteinExistence type="predicted"/>
<evidence type="ECO:0000313" key="7">
    <source>
        <dbReference type="Proteomes" id="UP000682733"/>
    </source>
</evidence>
<feature type="domain" description="DUF1565" evidence="4">
    <location>
        <begin position="34"/>
        <end position="180"/>
    </location>
</feature>
<dbReference type="InterPro" id="IPR052052">
    <property type="entry name" value="Polysaccharide_Lyase_9"/>
</dbReference>
<dbReference type="EMBL" id="CAJNOK010059718">
    <property type="protein sequence ID" value="CAF1633389.1"/>
    <property type="molecule type" value="Genomic_DNA"/>
</dbReference>
<feature type="non-terminal residue" evidence="6">
    <location>
        <position position="1"/>
    </location>
</feature>